<evidence type="ECO:0008006" key="4">
    <source>
        <dbReference type="Google" id="ProtNLM"/>
    </source>
</evidence>
<organism evidence="2 3">
    <name type="scientific">Marinospirillum celere</name>
    <dbReference type="NCBI Taxonomy" id="1122252"/>
    <lineage>
        <taxon>Bacteria</taxon>
        <taxon>Pseudomonadati</taxon>
        <taxon>Pseudomonadota</taxon>
        <taxon>Gammaproteobacteria</taxon>
        <taxon>Oceanospirillales</taxon>
        <taxon>Oceanospirillaceae</taxon>
        <taxon>Marinospirillum</taxon>
    </lineage>
</organism>
<dbReference type="OrthoDB" id="9798763at2"/>
<sequence>MTFIRNLCFIFLVSYLLVSSPLLANQLPAPEGQVLLVVSGNIQHTNQGKEAHFDRDLLEALTQRTTQTATPWSERLDTFSGPLGKALIEAVGAMDSEWMTITALNDYSTQVPVSDFYDYEVILALKKNDRYLRVRDRGPLFVIYPFDEHPHLNTEMHYNRSVWQVKKIEFHE</sequence>
<feature type="signal peptide" evidence="1">
    <location>
        <begin position="1"/>
        <end position="24"/>
    </location>
</feature>
<dbReference type="AlphaFoldDB" id="A0A1I1H9D7"/>
<dbReference type="EMBL" id="FOLH01000003">
    <property type="protein sequence ID" value="SFC20325.1"/>
    <property type="molecule type" value="Genomic_DNA"/>
</dbReference>
<accession>A0A1I1H9D7</accession>
<evidence type="ECO:0000313" key="3">
    <source>
        <dbReference type="Proteomes" id="UP000199058"/>
    </source>
</evidence>
<dbReference type="STRING" id="1122252.SAMN05660443_1871"/>
<feature type="chain" id="PRO_5011646669" description="Oxidoreductase molybdopterin-binding domain-containing protein" evidence="1">
    <location>
        <begin position="25"/>
        <end position="172"/>
    </location>
</feature>
<dbReference type="Gene3D" id="3.90.420.10">
    <property type="entry name" value="Oxidoreductase, molybdopterin-binding domain"/>
    <property type="match status" value="1"/>
</dbReference>
<dbReference type="RefSeq" id="WP_091962466.1">
    <property type="nucleotide sequence ID" value="NZ_FOLH01000003.1"/>
</dbReference>
<gene>
    <name evidence="2" type="ORF">SAMN05660443_1871</name>
</gene>
<evidence type="ECO:0000313" key="2">
    <source>
        <dbReference type="EMBL" id="SFC20325.1"/>
    </source>
</evidence>
<dbReference type="Proteomes" id="UP000199058">
    <property type="component" value="Unassembled WGS sequence"/>
</dbReference>
<dbReference type="InterPro" id="IPR036374">
    <property type="entry name" value="OxRdtase_Mopterin-bd_sf"/>
</dbReference>
<protein>
    <recommendedName>
        <fullName evidence="4">Oxidoreductase molybdopterin-binding domain-containing protein</fullName>
    </recommendedName>
</protein>
<name>A0A1I1H9D7_9GAMM</name>
<evidence type="ECO:0000256" key="1">
    <source>
        <dbReference type="SAM" id="SignalP"/>
    </source>
</evidence>
<proteinExistence type="predicted"/>
<dbReference type="SUPFAM" id="SSF56524">
    <property type="entry name" value="Oxidoreductase molybdopterin-binding domain"/>
    <property type="match status" value="1"/>
</dbReference>
<reference evidence="2 3" key="1">
    <citation type="submission" date="2016-10" db="EMBL/GenBank/DDBJ databases">
        <authorList>
            <person name="de Groot N.N."/>
        </authorList>
    </citation>
    <scope>NUCLEOTIDE SEQUENCE [LARGE SCALE GENOMIC DNA]</scope>
    <source>
        <strain evidence="2 3">DSM 18438</strain>
    </source>
</reference>
<keyword evidence="3" id="KW-1185">Reference proteome</keyword>
<keyword evidence="1" id="KW-0732">Signal</keyword>